<dbReference type="InterPro" id="IPR003795">
    <property type="entry name" value="DUF192"/>
</dbReference>
<protein>
    <recommendedName>
        <fullName evidence="4">DUF192 domain-containing protein</fullName>
    </recommendedName>
</protein>
<dbReference type="HOGENOM" id="CLU_1600964_0_0_6"/>
<accession>A1WUR9</accession>
<evidence type="ECO:0000256" key="1">
    <source>
        <dbReference type="SAM" id="SignalP"/>
    </source>
</evidence>
<dbReference type="AlphaFoldDB" id="A1WUR9"/>
<dbReference type="Proteomes" id="UP000000647">
    <property type="component" value="Chromosome"/>
</dbReference>
<reference evidence="2 3" key="2">
    <citation type="journal article" date="2013" name="Stand. Genomic Sci.">
        <title>Complete genome sequence of Halorhodospira halophila SL1.</title>
        <authorList>
            <person name="Challacombe J.F."/>
            <person name="Majid S."/>
            <person name="Deole R."/>
            <person name="Brettin T.S."/>
            <person name="Bruce D."/>
            <person name="Delano S.F."/>
            <person name="Detter J.C."/>
            <person name="Gleasner C.D."/>
            <person name="Han C.S."/>
            <person name="Misra M."/>
            <person name="Reitenga K.G."/>
            <person name="Mikhailova N."/>
            <person name="Woyke T."/>
            <person name="Pitluck S."/>
            <person name="Nolan M."/>
            <person name="Land M.L."/>
            <person name="Saunders E."/>
            <person name="Tapia R."/>
            <person name="Lapidus A."/>
            <person name="Ivanova N."/>
            <person name="Hoff W.D."/>
        </authorList>
    </citation>
    <scope>NUCLEOTIDE SEQUENCE [LARGE SCALE GENOMIC DNA]</scope>
    <source>
        <strain evidence="3">DSM 244 / SL1</strain>
    </source>
</reference>
<gene>
    <name evidence="2" type="ordered locus">Hhal_0648</name>
</gene>
<dbReference type="Gene3D" id="2.60.120.1140">
    <property type="entry name" value="Protein of unknown function DUF192"/>
    <property type="match status" value="1"/>
</dbReference>
<evidence type="ECO:0008006" key="4">
    <source>
        <dbReference type="Google" id="ProtNLM"/>
    </source>
</evidence>
<organism evidence="2 3">
    <name type="scientific">Halorhodospira halophila (strain DSM 244 / SL1)</name>
    <name type="common">Ectothiorhodospira halophila (strain DSM 244 / SL1)</name>
    <dbReference type="NCBI Taxonomy" id="349124"/>
    <lineage>
        <taxon>Bacteria</taxon>
        <taxon>Pseudomonadati</taxon>
        <taxon>Pseudomonadota</taxon>
        <taxon>Gammaproteobacteria</taxon>
        <taxon>Chromatiales</taxon>
        <taxon>Ectothiorhodospiraceae</taxon>
        <taxon>Halorhodospira</taxon>
    </lineage>
</organism>
<evidence type="ECO:0000313" key="3">
    <source>
        <dbReference type="Proteomes" id="UP000000647"/>
    </source>
</evidence>
<feature type="chain" id="PRO_5002640866" description="DUF192 domain-containing protein" evidence="1">
    <location>
        <begin position="19"/>
        <end position="140"/>
    </location>
</feature>
<dbReference type="PANTHER" id="PTHR37953:SF1">
    <property type="entry name" value="UPF0127 PROTEIN MJ1496"/>
    <property type="match status" value="1"/>
</dbReference>
<reference evidence="3" key="1">
    <citation type="submission" date="2006-12" db="EMBL/GenBank/DDBJ databases">
        <title>Complete sequence of Halorhodospira halophila SL1.</title>
        <authorList>
            <consortium name="US DOE Joint Genome Institute"/>
            <person name="Copeland A."/>
            <person name="Lucas S."/>
            <person name="Lapidus A."/>
            <person name="Barry K."/>
            <person name="Detter J.C."/>
            <person name="Glavina del Rio T."/>
            <person name="Hammon N."/>
            <person name="Israni S."/>
            <person name="Dalin E."/>
            <person name="Tice H."/>
            <person name="Pitluck S."/>
            <person name="Saunders E."/>
            <person name="Brettin T."/>
            <person name="Bruce D."/>
            <person name="Han C."/>
            <person name="Tapia R."/>
            <person name="Schmutz J."/>
            <person name="Larimer F."/>
            <person name="Land M."/>
            <person name="Hauser L."/>
            <person name="Kyrpides N."/>
            <person name="Mikhailova N."/>
            <person name="Hoff W."/>
            <person name="Richardson P."/>
        </authorList>
    </citation>
    <scope>NUCLEOTIDE SEQUENCE [LARGE SCALE GENOMIC DNA]</scope>
    <source>
        <strain evidence="3">DSM 244 / SL1</strain>
    </source>
</reference>
<dbReference type="Pfam" id="PF02643">
    <property type="entry name" value="DUF192"/>
    <property type="match status" value="1"/>
</dbReference>
<name>A1WUR9_HALHL</name>
<dbReference type="EMBL" id="CP000544">
    <property type="protein sequence ID" value="ABM61431.1"/>
    <property type="molecule type" value="Genomic_DNA"/>
</dbReference>
<dbReference type="PANTHER" id="PTHR37953">
    <property type="entry name" value="UPF0127 PROTEIN MJ1496"/>
    <property type="match status" value="1"/>
</dbReference>
<keyword evidence="3" id="KW-1185">Reference proteome</keyword>
<dbReference type="KEGG" id="hha:Hhal_0648"/>
<dbReference type="InterPro" id="IPR038695">
    <property type="entry name" value="Saro_0823-like_sf"/>
</dbReference>
<sequence length="140" mass="15107">MHYLKMLVLAALLPLACAVGVEGFPQASILVDGEPVDVRLAATPETRAQGFQSATPEQIRSERILFTWPDELEPVFHMNNVAAPLVIAWIAEQEVVAVERMTPGQGGYRPPEPVDAALELAPEEAEALGIVPGATIRMPE</sequence>
<keyword evidence="1" id="KW-0732">Signal</keyword>
<dbReference type="RefSeq" id="WP_011813454.1">
    <property type="nucleotide sequence ID" value="NC_008789.1"/>
</dbReference>
<feature type="signal peptide" evidence="1">
    <location>
        <begin position="1"/>
        <end position="18"/>
    </location>
</feature>
<dbReference type="eggNOG" id="COG1430">
    <property type="taxonomic scope" value="Bacteria"/>
</dbReference>
<proteinExistence type="predicted"/>
<evidence type="ECO:0000313" key="2">
    <source>
        <dbReference type="EMBL" id="ABM61431.1"/>
    </source>
</evidence>